<evidence type="ECO:0000256" key="2">
    <source>
        <dbReference type="ARBA" id="ARBA00022723"/>
    </source>
</evidence>
<dbReference type="GeneID" id="20813098"/>
<dbReference type="Pfam" id="PF13359">
    <property type="entry name" value="DDE_Tnp_4"/>
    <property type="match status" value="1"/>
</dbReference>
<name>W4G363_APHAT</name>
<dbReference type="RefSeq" id="XP_009836243.1">
    <property type="nucleotide sequence ID" value="XM_009837941.1"/>
</dbReference>
<sequence>MDPNDQLALRVFKWAKRKNFSYATRVLLLEYGLGIPVERPLIPDIRFDLNMRDADELLSYRFDVRGVVELTDLLGIPNVVITSARDRVVGVEALAILLRRLRYPITYYNMVASFGRSREQICRIFNYMYCEAIHNKGAPLTKVWAFPDGTKIETCRINAASRGAEGLNLQKRIYSGHKRRHCLNFQGLTTPDGLCIHFFGPLEGSRHDVTLLRVSKCKSFSHPTNTFSVVISSTAIQHIQSRSG</sequence>
<keyword evidence="2" id="KW-0479">Metal-binding</keyword>
<evidence type="ECO:0000313" key="4">
    <source>
        <dbReference type="EMBL" id="ETV74137.1"/>
    </source>
</evidence>
<accession>W4G363</accession>
<feature type="domain" description="DDE Tnp4" evidence="3">
    <location>
        <begin position="167"/>
        <end position="220"/>
    </location>
</feature>
<dbReference type="OrthoDB" id="2434123at2759"/>
<reference evidence="4" key="1">
    <citation type="submission" date="2013-12" db="EMBL/GenBank/DDBJ databases">
        <title>The Genome Sequence of Aphanomyces astaci APO3.</title>
        <authorList>
            <consortium name="The Broad Institute Genomics Platform"/>
            <person name="Russ C."/>
            <person name="Tyler B."/>
            <person name="van West P."/>
            <person name="Dieguez-Uribeondo J."/>
            <person name="Young S.K."/>
            <person name="Zeng Q."/>
            <person name="Gargeya S."/>
            <person name="Fitzgerald M."/>
            <person name="Abouelleil A."/>
            <person name="Alvarado L."/>
            <person name="Chapman S.B."/>
            <person name="Gainer-Dewar J."/>
            <person name="Goldberg J."/>
            <person name="Griggs A."/>
            <person name="Gujja S."/>
            <person name="Hansen M."/>
            <person name="Howarth C."/>
            <person name="Imamovic A."/>
            <person name="Ireland A."/>
            <person name="Larimer J."/>
            <person name="McCowan C."/>
            <person name="Murphy C."/>
            <person name="Pearson M."/>
            <person name="Poon T.W."/>
            <person name="Priest M."/>
            <person name="Roberts A."/>
            <person name="Saif S."/>
            <person name="Shea T."/>
            <person name="Sykes S."/>
            <person name="Wortman J."/>
            <person name="Nusbaum C."/>
            <person name="Birren B."/>
        </authorList>
    </citation>
    <scope>NUCLEOTIDE SEQUENCE [LARGE SCALE GENOMIC DNA]</scope>
    <source>
        <strain evidence="4">APO3</strain>
    </source>
</reference>
<dbReference type="EMBL" id="KI913145">
    <property type="protein sequence ID" value="ETV74137.1"/>
    <property type="molecule type" value="Genomic_DNA"/>
</dbReference>
<evidence type="ECO:0000259" key="3">
    <source>
        <dbReference type="Pfam" id="PF13359"/>
    </source>
</evidence>
<dbReference type="InterPro" id="IPR027806">
    <property type="entry name" value="HARBI1_dom"/>
</dbReference>
<dbReference type="PANTHER" id="PTHR34615:SF1">
    <property type="entry name" value="PX DOMAIN-CONTAINING PROTEIN"/>
    <property type="match status" value="1"/>
</dbReference>
<protein>
    <recommendedName>
        <fullName evidence="3">DDE Tnp4 domain-containing protein</fullName>
    </recommendedName>
</protein>
<dbReference type="AlphaFoldDB" id="W4G363"/>
<organism evidence="4">
    <name type="scientific">Aphanomyces astaci</name>
    <name type="common">Crayfish plague agent</name>
    <dbReference type="NCBI Taxonomy" id="112090"/>
    <lineage>
        <taxon>Eukaryota</taxon>
        <taxon>Sar</taxon>
        <taxon>Stramenopiles</taxon>
        <taxon>Oomycota</taxon>
        <taxon>Saprolegniomycetes</taxon>
        <taxon>Saprolegniales</taxon>
        <taxon>Verrucalvaceae</taxon>
        <taxon>Aphanomyces</taxon>
    </lineage>
</organism>
<proteinExistence type="predicted"/>
<gene>
    <name evidence="4" type="ORF">H257_11102</name>
</gene>
<comment type="cofactor">
    <cofactor evidence="1">
        <name>a divalent metal cation</name>
        <dbReference type="ChEBI" id="CHEBI:60240"/>
    </cofactor>
</comment>
<dbReference type="GO" id="GO:0046872">
    <property type="term" value="F:metal ion binding"/>
    <property type="evidence" value="ECO:0007669"/>
    <property type="project" value="UniProtKB-KW"/>
</dbReference>
<evidence type="ECO:0000256" key="1">
    <source>
        <dbReference type="ARBA" id="ARBA00001968"/>
    </source>
</evidence>
<dbReference type="PANTHER" id="PTHR34615">
    <property type="entry name" value="PX DOMAIN-CONTAINING PROTEIN"/>
    <property type="match status" value="1"/>
</dbReference>
<dbReference type="VEuPathDB" id="FungiDB:H257_11102"/>